<protein>
    <submittedName>
        <fullName evidence="3">GDSL family lipase</fullName>
    </submittedName>
</protein>
<accession>A0A317EJ11</accession>
<dbReference type="PANTHER" id="PTHR30383">
    <property type="entry name" value="THIOESTERASE 1/PROTEASE 1/LYSOPHOSPHOLIPASE L1"/>
    <property type="match status" value="1"/>
</dbReference>
<dbReference type="InterPro" id="IPR013830">
    <property type="entry name" value="SGNH_hydro"/>
</dbReference>
<feature type="signal peptide" evidence="1">
    <location>
        <begin position="1"/>
        <end position="21"/>
    </location>
</feature>
<dbReference type="AlphaFoldDB" id="A0A317EJ11"/>
<sequence>MMKILNLLVVLILGSVLFAHAQASIDSAFLTPNYKQRREIFNKTPTVGGEVVFIGNSITEVGNWQKLIPDERVLNRGISGDVTLGVLARVAEEVANKPKKVFVMIGINDLKIGVPIAQITARQREIIQLIRTKAPNTLLYMQATLPVNEKMLAKIYSRLNNKDILKMNKALKALCRELHVGYINLQPIFVDQDGQLKAEWSTDGLHLKPQAYEAWVKYLRKKGLI</sequence>
<feature type="chain" id="PRO_5016338691" evidence="1">
    <location>
        <begin position="22"/>
        <end position="225"/>
    </location>
</feature>
<dbReference type="OrthoDB" id="9790057at2"/>
<dbReference type="EMBL" id="QGNZ01000004">
    <property type="protein sequence ID" value="PWS26315.1"/>
    <property type="molecule type" value="Genomic_DNA"/>
</dbReference>
<proteinExistence type="predicted"/>
<keyword evidence="1" id="KW-0732">Signal</keyword>
<dbReference type="SUPFAM" id="SSF52266">
    <property type="entry name" value="SGNH hydrolase"/>
    <property type="match status" value="1"/>
</dbReference>
<gene>
    <name evidence="3" type="ORF">DHW03_16140</name>
</gene>
<comment type="caution">
    <text evidence="3">The sequence shown here is derived from an EMBL/GenBank/DDBJ whole genome shotgun (WGS) entry which is preliminary data.</text>
</comment>
<dbReference type="InterPro" id="IPR036514">
    <property type="entry name" value="SGNH_hydro_sf"/>
</dbReference>
<name>A0A317EJ11_9SPHI</name>
<feature type="domain" description="SGNH hydrolase-type esterase" evidence="2">
    <location>
        <begin position="53"/>
        <end position="214"/>
    </location>
</feature>
<dbReference type="Proteomes" id="UP000245379">
    <property type="component" value="Unassembled WGS sequence"/>
</dbReference>
<evidence type="ECO:0000256" key="1">
    <source>
        <dbReference type="SAM" id="SignalP"/>
    </source>
</evidence>
<dbReference type="GO" id="GO:0004622">
    <property type="term" value="F:phosphatidylcholine lysophospholipase activity"/>
    <property type="evidence" value="ECO:0007669"/>
    <property type="project" value="TreeGrafter"/>
</dbReference>
<dbReference type="RefSeq" id="WP_109926881.1">
    <property type="nucleotide sequence ID" value="NZ_QGNZ01000004.1"/>
</dbReference>
<organism evidence="3 4">
    <name type="scientific">Pedobacter yonginense</name>
    <dbReference type="NCBI Taxonomy" id="651869"/>
    <lineage>
        <taxon>Bacteria</taxon>
        <taxon>Pseudomonadati</taxon>
        <taxon>Bacteroidota</taxon>
        <taxon>Sphingobacteriia</taxon>
        <taxon>Sphingobacteriales</taxon>
        <taxon>Sphingobacteriaceae</taxon>
        <taxon>Pedobacter</taxon>
    </lineage>
</organism>
<dbReference type="Pfam" id="PF13472">
    <property type="entry name" value="Lipase_GDSL_2"/>
    <property type="match status" value="1"/>
</dbReference>
<reference evidence="3 4" key="1">
    <citation type="submission" date="2018-05" db="EMBL/GenBank/DDBJ databases">
        <title>Pedobacter paludis sp. nov., isolated from wetland soil.</title>
        <authorList>
            <person name="Zhang Y."/>
            <person name="Wang G."/>
        </authorList>
    </citation>
    <scope>NUCLEOTIDE SEQUENCE [LARGE SCALE GENOMIC DNA]</scope>
    <source>
        <strain evidence="3 4">KCTC22721</strain>
    </source>
</reference>
<dbReference type="Gene3D" id="3.40.50.1110">
    <property type="entry name" value="SGNH hydrolase"/>
    <property type="match status" value="1"/>
</dbReference>
<evidence type="ECO:0000259" key="2">
    <source>
        <dbReference type="Pfam" id="PF13472"/>
    </source>
</evidence>
<evidence type="ECO:0000313" key="4">
    <source>
        <dbReference type="Proteomes" id="UP000245379"/>
    </source>
</evidence>
<dbReference type="PANTHER" id="PTHR30383:SF5">
    <property type="entry name" value="SGNH HYDROLASE-TYPE ESTERASE DOMAIN-CONTAINING PROTEIN"/>
    <property type="match status" value="1"/>
</dbReference>
<evidence type="ECO:0000313" key="3">
    <source>
        <dbReference type="EMBL" id="PWS26315.1"/>
    </source>
</evidence>
<keyword evidence="4" id="KW-1185">Reference proteome</keyword>
<dbReference type="InterPro" id="IPR051532">
    <property type="entry name" value="Ester_Hydrolysis_Enzymes"/>
</dbReference>